<proteinExistence type="predicted"/>
<evidence type="ECO:0000313" key="3">
    <source>
        <dbReference type="Proteomes" id="UP000314294"/>
    </source>
</evidence>
<protein>
    <submittedName>
        <fullName evidence="2">Uncharacterized protein</fullName>
    </submittedName>
</protein>
<evidence type="ECO:0000256" key="1">
    <source>
        <dbReference type="SAM" id="MobiDB-lite"/>
    </source>
</evidence>
<comment type="caution">
    <text evidence="2">The sequence shown here is derived from an EMBL/GenBank/DDBJ whole genome shotgun (WGS) entry which is preliminary data.</text>
</comment>
<sequence length="110" mass="11914">MARSKLTSDVPATGCTPRMWRGSCCPGDQFHPASPRSRPSRSSGDRALKRKVRAPRSSSSVTCSTCTDTSAITAKRPSLTVAFIWFQARQSHDGAILSVDLKHGLRLLGK</sequence>
<dbReference type="Proteomes" id="UP000314294">
    <property type="component" value="Unassembled WGS sequence"/>
</dbReference>
<keyword evidence="3" id="KW-1185">Reference proteome</keyword>
<dbReference type="EMBL" id="SRLO01000236">
    <property type="protein sequence ID" value="TNN65357.1"/>
    <property type="molecule type" value="Genomic_DNA"/>
</dbReference>
<gene>
    <name evidence="2" type="ORF">EYF80_024393</name>
</gene>
<feature type="compositionally biased region" description="Low complexity" evidence="1">
    <location>
        <begin position="32"/>
        <end position="42"/>
    </location>
</feature>
<name>A0A4Z2HHP8_9TELE</name>
<organism evidence="2 3">
    <name type="scientific">Liparis tanakae</name>
    <name type="common">Tanaka's snailfish</name>
    <dbReference type="NCBI Taxonomy" id="230148"/>
    <lineage>
        <taxon>Eukaryota</taxon>
        <taxon>Metazoa</taxon>
        <taxon>Chordata</taxon>
        <taxon>Craniata</taxon>
        <taxon>Vertebrata</taxon>
        <taxon>Euteleostomi</taxon>
        <taxon>Actinopterygii</taxon>
        <taxon>Neopterygii</taxon>
        <taxon>Teleostei</taxon>
        <taxon>Neoteleostei</taxon>
        <taxon>Acanthomorphata</taxon>
        <taxon>Eupercaria</taxon>
        <taxon>Perciformes</taxon>
        <taxon>Cottioidei</taxon>
        <taxon>Cottales</taxon>
        <taxon>Liparidae</taxon>
        <taxon>Liparis</taxon>
    </lineage>
</organism>
<dbReference type="AlphaFoldDB" id="A0A4Z2HHP8"/>
<evidence type="ECO:0000313" key="2">
    <source>
        <dbReference type="EMBL" id="TNN65357.1"/>
    </source>
</evidence>
<feature type="region of interest" description="Disordered" evidence="1">
    <location>
        <begin position="26"/>
        <end position="57"/>
    </location>
</feature>
<accession>A0A4Z2HHP8</accession>
<reference evidence="2 3" key="1">
    <citation type="submission" date="2019-03" db="EMBL/GenBank/DDBJ databases">
        <title>First draft genome of Liparis tanakae, snailfish: a comprehensive survey of snailfish specific genes.</title>
        <authorList>
            <person name="Kim W."/>
            <person name="Song I."/>
            <person name="Jeong J.-H."/>
            <person name="Kim D."/>
            <person name="Kim S."/>
            <person name="Ryu S."/>
            <person name="Song J.Y."/>
            <person name="Lee S.K."/>
        </authorList>
    </citation>
    <scope>NUCLEOTIDE SEQUENCE [LARGE SCALE GENOMIC DNA]</scope>
    <source>
        <tissue evidence="2">Muscle</tissue>
    </source>
</reference>